<evidence type="ECO:0000313" key="4">
    <source>
        <dbReference type="Proteomes" id="UP001178507"/>
    </source>
</evidence>
<feature type="transmembrane region" description="Helical" evidence="1">
    <location>
        <begin position="233"/>
        <end position="257"/>
    </location>
</feature>
<proteinExistence type="predicted"/>
<evidence type="ECO:0000313" key="3">
    <source>
        <dbReference type="EMBL" id="CAJ1382456.1"/>
    </source>
</evidence>
<keyword evidence="4" id="KW-1185">Reference proteome</keyword>
<gene>
    <name evidence="3" type="ORF">EVOR1521_LOCUS9823</name>
</gene>
<dbReference type="InterPro" id="IPR050818">
    <property type="entry name" value="KCNH_animal-type"/>
</dbReference>
<dbReference type="AlphaFoldDB" id="A0AA36MWL8"/>
<reference evidence="3" key="1">
    <citation type="submission" date="2023-08" db="EMBL/GenBank/DDBJ databases">
        <authorList>
            <person name="Chen Y."/>
            <person name="Shah S."/>
            <person name="Dougan E. K."/>
            <person name="Thang M."/>
            <person name="Chan C."/>
        </authorList>
    </citation>
    <scope>NUCLEOTIDE SEQUENCE</scope>
</reference>
<evidence type="ECO:0000259" key="2">
    <source>
        <dbReference type="PROSITE" id="PS50042"/>
    </source>
</evidence>
<sequence length="507" mass="56654">MLPLFLAIFSWQSARDVLLHSDSSCSMVVDSGVVRILDFMHKVEAFNALNEEEMLQLAKVFHTQEVAEGECIVRQGEEGNELFFIESGSVSVRRGSPEAEVNTLCPGSYFGEAALIQRAPRNASIYALEDVRLRVLSRAQFEEFDLQCKLHLELKGEGMKNGLQELLKELVTVRTFCKALLLLGVYFGAAVLIFANLEGWDPVDVVYFSIITLMTVGYGDFAPKHWGSRLVLVFFVLASLILVATSIGEFLESLVALEIRNERARKALQLKQARVGVFDPEAQKSRWRRRTISCFFALFALLASCSVVAKLMVRKCHTWVDALYFSVVTLSTIGYGDLTPGKEPGSRVVIGIVVLIGVPLFALFLARMVEIAYGRARNSGIPAVVGGLTNEKFEQLIEFTDKLWRAGGYNSRPQDSLREQITPFEFLCFILTQNDTVSVDEIKQIMGNFTELDVTKNGLLEQSDVDEWLRRGSCNPKGFSPRRLRRLTQSASFHNNSLPPENANAAQ</sequence>
<dbReference type="PROSITE" id="PS50042">
    <property type="entry name" value="CNMP_BINDING_3"/>
    <property type="match status" value="1"/>
</dbReference>
<dbReference type="GO" id="GO:0042391">
    <property type="term" value="P:regulation of membrane potential"/>
    <property type="evidence" value="ECO:0007669"/>
    <property type="project" value="TreeGrafter"/>
</dbReference>
<keyword evidence="1" id="KW-0472">Membrane</keyword>
<dbReference type="Gene3D" id="1.10.287.70">
    <property type="match status" value="2"/>
</dbReference>
<dbReference type="InterPro" id="IPR000595">
    <property type="entry name" value="cNMP-bd_dom"/>
</dbReference>
<dbReference type="GO" id="GO:0005886">
    <property type="term" value="C:plasma membrane"/>
    <property type="evidence" value="ECO:0007669"/>
    <property type="project" value="TreeGrafter"/>
</dbReference>
<feature type="transmembrane region" description="Helical" evidence="1">
    <location>
        <begin position="348"/>
        <end position="369"/>
    </location>
</feature>
<organism evidence="3 4">
    <name type="scientific">Effrenium voratum</name>
    <dbReference type="NCBI Taxonomy" id="2562239"/>
    <lineage>
        <taxon>Eukaryota</taxon>
        <taxon>Sar</taxon>
        <taxon>Alveolata</taxon>
        <taxon>Dinophyceae</taxon>
        <taxon>Suessiales</taxon>
        <taxon>Symbiodiniaceae</taxon>
        <taxon>Effrenium</taxon>
    </lineage>
</organism>
<accession>A0AA36MWL8</accession>
<dbReference type="PROSITE" id="PS00888">
    <property type="entry name" value="CNMP_BINDING_1"/>
    <property type="match status" value="1"/>
</dbReference>
<dbReference type="PANTHER" id="PTHR10217:SF435">
    <property type="entry name" value="POTASSIUM VOLTAGE-GATED CHANNEL PROTEIN EAG"/>
    <property type="match status" value="1"/>
</dbReference>
<dbReference type="InterPro" id="IPR014710">
    <property type="entry name" value="RmlC-like_jellyroll"/>
</dbReference>
<dbReference type="GO" id="GO:0005249">
    <property type="term" value="F:voltage-gated potassium channel activity"/>
    <property type="evidence" value="ECO:0007669"/>
    <property type="project" value="TreeGrafter"/>
</dbReference>
<feature type="transmembrane region" description="Helical" evidence="1">
    <location>
        <begin position="179"/>
        <end position="197"/>
    </location>
</feature>
<comment type="caution">
    <text evidence="3">The sequence shown here is derived from an EMBL/GenBank/DDBJ whole genome shotgun (WGS) entry which is preliminary data.</text>
</comment>
<dbReference type="EMBL" id="CAUJNA010000902">
    <property type="protein sequence ID" value="CAJ1382456.1"/>
    <property type="molecule type" value="Genomic_DNA"/>
</dbReference>
<dbReference type="SUPFAM" id="SSF51206">
    <property type="entry name" value="cAMP-binding domain-like"/>
    <property type="match status" value="1"/>
</dbReference>
<keyword evidence="1" id="KW-0812">Transmembrane</keyword>
<dbReference type="Proteomes" id="UP001178507">
    <property type="component" value="Unassembled WGS sequence"/>
</dbReference>
<dbReference type="SMART" id="SM00100">
    <property type="entry name" value="cNMP"/>
    <property type="match status" value="1"/>
</dbReference>
<dbReference type="Pfam" id="PF00027">
    <property type="entry name" value="cNMP_binding"/>
    <property type="match status" value="1"/>
</dbReference>
<feature type="transmembrane region" description="Helical" evidence="1">
    <location>
        <begin position="292"/>
        <end position="313"/>
    </location>
</feature>
<name>A0AA36MWL8_9DINO</name>
<protein>
    <recommendedName>
        <fullName evidence="2">Cyclic nucleotide-binding domain-containing protein</fullName>
    </recommendedName>
</protein>
<dbReference type="CDD" id="cd00038">
    <property type="entry name" value="CAP_ED"/>
    <property type="match status" value="1"/>
</dbReference>
<dbReference type="PRINTS" id="PR00103">
    <property type="entry name" value="CAMPKINASE"/>
</dbReference>
<dbReference type="InterPro" id="IPR018488">
    <property type="entry name" value="cNMP-bd_CS"/>
</dbReference>
<dbReference type="InterPro" id="IPR013099">
    <property type="entry name" value="K_chnl_dom"/>
</dbReference>
<feature type="transmembrane region" description="Helical" evidence="1">
    <location>
        <begin position="204"/>
        <end position="221"/>
    </location>
</feature>
<evidence type="ECO:0000256" key="1">
    <source>
        <dbReference type="SAM" id="Phobius"/>
    </source>
</evidence>
<dbReference type="SUPFAM" id="SSF81324">
    <property type="entry name" value="Voltage-gated potassium channels"/>
    <property type="match status" value="2"/>
</dbReference>
<feature type="domain" description="Cyclic nucleotide-binding" evidence="2">
    <location>
        <begin position="45"/>
        <end position="144"/>
    </location>
</feature>
<dbReference type="Gene3D" id="2.60.120.10">
    <property type="entry name" value="Jelly Rolls"/>
    <property type="match status" value="1"/>
</dbReference>
<dbReference type="Pfam" id="PF07885">
    <property type="entry name" value="Ion_trans_2"/>
    <property type="match status" value="2"/>
</dbReference>
<keyword evidence="1" id="KW-1133">Transmembrane helix</keyword>
<dbReference type="InterPro" id="IPR018490">
    <property type="entry name" value="cNMP-bd_dom_sf"/>
</dbReference>
<dbReference type="PANTHER" id="PTHR10217">
    <property type="entry name" value="VOLTAGE AND LIGAND GATED POTASSIUM CHANNEL"/>
    <property type="match status" value="1"/>
</dbReference>